<dbReference type="SUPFAM" id="SSF56349">
    <property type="entry name" value="DNA breaking-rejoining enzymes"/>
    <property type="match status" value="1"/>
</dbReference>
<evidence type="ECO:0000256" key="3">
    <source>
        <dbReference type="ARBA" id="ARBA00023125"/>
    </source>
</evidence>
<dbReference type="Pfam" id="PF00589">
    <property type="entry name" value="Phage_integrase"/>
    <property type="match status" value="1"/>
</dbReference>
<evidence type="ECO:0000256" key="4">
    <source>
        <dbReference type="ARBA" id="ARBA00023172"/>
    </source>
</evidence>
<name>A0A840BKD0_9RHOO</name>
<dbReference type="Pfam" id="PF13356">
    <property type="entry name" value="Arm-DNA-bind_3"/>
    <property type="match status" value="1"/>
</dbReference>
<evidence type="ECO:0000313" key="7">
    <source>
        <dbReference type="EMBL" id="MBB4012038.1"/>
    </source>
</evidence>
<sequence>MGKITVRELTQRITGSDIWLSDDAPKGAGRFCARITRSGEQIFYFRYTSESGERVRLPLGRFDATGKNGLTLDAARTKAGELSKLYQSGVKNVREHLEQSARLEQARLEAEEARHEAEKAAAEAEQQRISKRRTVEQAARQWFAAPGKRSGQPKSTELIRRFERDVFPKIGALALEDVKKGDLRTLLEAIETRGARVLARHMIADLRQFFDYCVSFDWIDASPAASIKRTDIGAKAEERARVLSEAEVRALPQALKSAHMARSTELAIWVMLSTSCRVGELSKARWEDVDLNARTWKIPEDIAKNGHEHTVFLSPFAVRCFEELRPLSGMTEDDAGNLLPCPWVLPAKHHKEHVCEKSIAKQIGDRQRGDRGAMSNRTAHTSALMMPGGKWTPHDLRRTAATMMTALGVLPEVVERCLNHLEQNRMKRIYQRHDYAPEMREAWRLLGDRLELLTSAAENVVTLKPRTAA</sequence>
<dbReference type="PANTHER" id="PTHR30629:SF2">
    <property type="entry name" value="PROPHAGE INTEGRASE INTS-RELATED"/>
    <property type="match status" value="1"/>
</dbReference>
<dbReference type="PROSITE" id="PS51898">
    <property type="entry name" value="TYR_RECOMBINASE"/>
    <property type="match status" value="1"/>
</dbReference>
<evidence type="ECO:0000259" key="6">
    <source>
        <dbReference type="PROSITE" id="PS51898"/>
    </source>
</evidence>
<dbReference type="InterPro" id="IPR011010">
    <property type="entry name" value="DNA_brk_join_enz"/>
</dbReference>
<comment type="caution">
    <text evidence="7">The sequence shown here is derived from an EMBL/GenBank/DDBJ whole genome shotgun (WGS) entry which is preliminary data.</text>
</comment>
<dbReference type="InterPro" id="IPR010998">
    <property type="entry name" value="Integrase_recombinase_N"/>
</dbReference>
<dbReference type="GO" id="GO:0003677">
    <property type="term" value="F:DNA binding"/>
    <property type="evidence" value="ECO:0007669"/>
    <property type="project" value="UniProtKB-KW"/>
</dbReference>
<dbReference type="GO" id="GO:0006310">
    <property type="term" value="P:DNA recombination"/>
    <property type="evidence" value="ECO:0007669"/>
    <property type="project" value="UniProtKB-KW"/>
</dbReference>
<dbReference type="PANTHER" id="PTHR30629">
    <property type="entry name" value="PROPHAGE INTEGRASE"/>
    <property type="match status" value="1"/>
</dbReference>
<protein>
    <submittedName>
        <fullName evidence="7">Integrase</fullName>
    </submittedName>
</protein>
<keyword evidence="8" id="KW-1185">Reference proteome</keyword>
<dbReference type="GO" id="GO:0015074">
    <property type="term" value="P:DNA integration"/>
    <property type="evidence" value="ECO:0007669"/>
    <property type="project" value="UniProtKB-KW"/>
</dbReference>
<feature type="domain" description="Tyr recombinase" evidence="6">
    <location>
        <begin position="238"/>
        <end position="444"/>
    </location>
</feature>
<accession>A0A840BKD0</accession>
<dbReference type="Pfam" id="PF22022">
    <property type="entry name" value="Phage_int_M"/>
    <property type="match status" value="1"/>
</dbReference>
<evidence type="ECO:0000256" key="5">
    <source>
        <dbReference type="SAM" id="Coils"/>
    </source>
</evidence>
<dbReference type="InterPro" id="IPR050808">
    <property type="entry name" value="Phage_Integrase"/>
</dbReference>
<dbReference type="InterPro" id="IPR038488">
    <property type="entry name" value="Integrase_DNA-bd_sf"/>
</dbReference>
<comment type="similarity">
    <text evidence="1">Belongs to the 'phage' integrase family.</text>
</comment>
<organism evidence="7 8">
    <name type="scientific">Niveibacterium umoris</name>
    <dbReference type="NCBI Taxonomy" id="1193620"/>
    <lineage>
        <taxon>Bacteria</taxon>
        <taxon>Pseudomonadati</taxon>
        <taxon>Pseudomonadota</taxon>
        <taxon>Betaproteobacteria</taxon>
        <taxon>Rhodocyclales</taxon>
        <taxon>Rhodocyclaceae</taxon>
        <taxon>Niveibacterium</taxon>
    </lineage>
</organism>
<evidence type="ECO:0000256" key="2">
    <source>
        <dbReference type="ARBA" id="ARBA00022908"/>
    </source>
</evidence>
<proteinExistence type="inferred from homology"/>
<dbReference type="Gene3D" id="1.10.443.10">
    <property type="entry name" value="Intergrase catalytic core"/>
    <property type="match status" value="1"/>
</dbReference>
<gene>
    <name evidence="7" type="ORF">GGR36_001346</name>
</gene>
<feature type="coiled-coil region" evidence="5">
    <location>
        <begin position="93"/>
        <end position="141"/>
    </location>
</feature>
<keyword evidence="3" id="KW-0238">DNA-binding</keyword>
<keyword evidence="4" id="KW-0233">DNA recombination</keyword>
<keyword evidence="2" id="KW-0229">DNA integration</keyword>
<dbReference type="InterPro" id="IPR002104">
    <property type="entry name" value="Integrase_catalytic"/>
</dbReference>
<dbReference type="Proteomes" id="UP000561045">
    <property type="component" value="Unassembled WGS sequence"/>
</dbReference>
<dbReference type="EMBL" id="JACIET010000001">
    <property type="protein sequence ID" value="MBB4012038.1"/>
    <property type="molecule type" value="Genomic_DNA"/>
</dbReference>
<dbReference type="InterPro" id="IPR013762">
    <property type="entry name" value="Integrase-like_cat_sf"/>
</dbReference>
<keyword evidence="5" id="KW-0175">Coiled coil</keyword>
<reference evidence="7 8" key="1">
    <citation type="submission" date="2020-08" db="EMBL/GenBank/DDBJ databases">
        <title>Genomic Encyclopedia of Type Strains, Phase IV (KMG-IV): sequencing the most valuable type-strain genomes for metagenomic binning, comparative biology and taxonomic classification.</title>
        <authorList>
            <person name="Goeker M."/>
        </authorList>
    </citation>
    <scope>NUCLEOTIDE SEQUENCE [LARGE SCALE GENOMIC DNA]</scope>
    <source>
        <strain evidence="7 8">DSM 106739</strain>
    </source>
</reference>
<dbReference type="InterPro" id="IPR025166">
    <property type="entry name" value="Integrase_DNA_bind_dom"/>
</dbReference>
<dbReference type="AlphaFoldDB" id="A0A840BKD0"/>
<dbReference type="RefSeq" id="WP_183633364.1">
    <property type="nucleotide sequence ID" value="NZ_BAABLE010000011.1"/>
</dbReference>
<dbReference type="Gene3D" id="1.10.150.130">
    <property type="match status" value="1"/>
</dbReference>
<dbReference type="InterPro" id="IPR053876">
    <property type="entry name" value="Phage_int_M"/>
</dbReference>
<dbReference type="Gene3D" id="3.30.160.390">
    <property type="entry name" value="Integrase, DNA-binding domain"/>
    <property type="match status" value="1"/>
</dbReference>
<dbReference type="CDD" id="cd00801">
    <property type="entry name" value="INT_P4_C"/>
    <property type="match status" value="1"/>
</dbReference>
<evidence type="ECO:0000313" key="8">
    <source>
        <dbReference type="Proteomes" id="UP000561045"/>
    </source>
</evidence>
<evidence type="ECO:0000256" key="1">
    <source>
        <dbReference type="ARBA" id="ARBA00008857"/>
    </source>
</evidence>